<comment type="caution">
    <text evidence="1">The sequence shown here is derived from an EMBL/GenBank/DDBJ whole genome shotgun (WGS) entry which is preliminary data.</text>
</comment>
<dbReference type="EMBL" id="BARS01043303">
    <property type="protein sequence ID" value="GAG38226.1"/>
    <property type="molecule type" value="Genomic_DNA"/>
</dbReference>
<organism evidence="1">
    <name type="scientific">marine sediment metagenome</name>
    <dbReference type="NCBI Taxonomy" id="412755"/>
    <lineage>
        <taxon>unclassified sequences</taxon>
        <taxon>metagenomes</taxon>
        <taxon>ecological metagenomes</taxon>
    </lineage>
</organism>
<evidence type="ECO:0000313" key="1">
    <source>
        <dbReference type="EMBL" id="GAG38226.1"/>
    </source>
</evidence>
<protein>
    <submittedName>
        <fullName evidence="1">Uncharacterized protein</fullName>
    </submittedName>
</protein>
<reference evidence="1" key="1">
    <citation type="journal article" date="2014" name="Front. Microbiol.">
        <title>High frequency of phylogenetically diverse reductive dehalogenase-homologous genes in deep subseafloor sedimentary metagenomes.</title>
        <authorList>
            <person name="Kawai M."/>
            <person name="Futagami T."/>
            <person name="Toyoda A."/>
            <person name="Takaki Y."/>
            <person name="Nishi S."/>
            <person name="Hori S."/>
            <person name="Arai W."/>
            <person name="Tsubouchi T."/>
            <person name="Morono Y."/>
            <person name="Uchiyama I."/>
            <person name="Ito T."/>
            <person name="Fujiyama A."/>
            <person name="Inagaki F."/>
            <person name="Takami H."/>
        </authorList>
    </citation>
    <scope>NUCLEOTIDE SEQUENCE</scope>
    <source>
        <strain evidence="1">Expedition CK06-06</strain>
    </source>
</reference>
<gene>
    <name evidence="1" type="ORF">S01H1_65584</name>
</gene>
<name>X0YNC9_9ZZZZ</name>
<feature type="non-terminal residue" evidence="1">
    <location>
        <position position="1"/>
    </location>
</feature>
<accession>X0YNC9</accession>
<proteinExistence type="predicted"/>
<dbReference type="AlphaFoldDB" id="X0YNC9"/>
<sequence>FESRFSYFRMPNLDAADFVRLAEYLRSGRPGT</sequence>